<organism evidence="1 2">
    <name type="scientific">Pectobacterium carotovorum</name>
    <name type="common">Erwinia carotovora</name>
    <dbReference type="NCBI Taxonomy" id="554"/>
    <lineage>
        <taxon>Bacteria</taxon>
        <taxon>Pseudomonadati</taxon>
        <taxon>Pseudomonadota</taxon>
        <taxon>Gammaproteobacteria</taxon>
        <taxon>Enterobacterales</taxon>
        <taxon>Pectobacteriaceae</taxon>
        <taxon>Pectobacterium</taxon>
    </lineage>
</organism>
<protein>
    <submittedName>
        <fullName evidence="1">Uncharacterized protein</fullName>
    </submittedName>
</protein>
<dbReference type="EMBL" id="QZDH01000008">
    <property type="protein sequence ID" value="RJL53756.1"/>
    <property type="molecule type" value="Genomic_DNA"/>
</dbReference>
<comment type="caution">
    <text evidence="1">The sequence shown here is derived from an EMBL/GenBank/DDBJ whole genome shotgun (WGS) entry which is preliminary data.</text>
</comment>
<sequence length="85" mass="9426">MADYTRHTSSCMCVGFPYSPQSLTCVSSWGFVRLPPSCNSNYLGYNNVCHPLGHRCAVLKNAPAFFYGMLNLHLSICIFPSGEPF</sequence>
<accession>A0A419AZC6</accession>
<dbReference type="Proteomes" id="UP000283655">
    <property type="component" value="Unassembled WGS sequence"/>
</dbReference>
<evidence type="ECO:0000313" key="1">
    <source>
        <dbReference type="EMBL" id="RJL53756.1"/>
    </source>
</evidence>
<proteinExistence type="predicted"/>
<dbReference type="AlphaFoldDB" id="A0A419AZC6"/>
<reference evidence="1 2" key="1">
    <citation type="submission" date="2018-09" db="EMBL/GenBank/DDBJ databases">
        <title>Phylogenetic diversity of Pectobacterium and Dickeya strains causing blackleg disease of potato in Morocco.</title>
        <authorList>
            <person name="Oulghazi S."/>
            <person name="Moumni M."/>
            <person name="Faure D."/>
        </authorList>
    </citation>
    <scope>NUCLEOTIDE SEQUENCE [LARGE SCALE GENOMIC DNA]</scope>
    <source>
        <strain evidence="1 2">S1.15.11.2D</strain>
    </source>
</reference>
<gene>
    <name evidence="1" type="ORF">D5071_04005</name>
</gene>
<evidence type="ECO:0000313" key="2">
    <source>
        <dbReference type="Proteomes" id="UP000283655"/>
    </source>
</evidence>
<name>A0A419AZC6_PECCA</name>